<dbReference type="InterPro" id="IPR025447">
    <property type="entry name" value="DUF4192"/>
</dbReference>
<name>A0ABV0LQL0_9PSEU</name>
<gene>
    <name evidence="1" type="ORF">ABJI51_36400</name>
</gene>
<sequence length="350" mass="36253">MTTATPAGRSPADLRDPAQLLAALPYLLGFRPGKSVVALGHRIPGDRLGLVLRADIPRREDRARQAQALAPRMAAGTHVGVTLVVVGGRRRSGSPPPHAGLVTKLTDALGDFALPVFHALWTPRITAGAPWACYTEPDCGGELPDPRATVAAAAATADGLVVFDSRESLAALLAPRSPEALTRRAALLAQAPSPPSPAEAASAVRAAFDRQLRGEGPPTDEQAVELATALTLPEVRDVCLAMAVPPGTAAAREAERLWLTLVRELPAPERAEPAALLGYAAYMRGNGAFAGMALDNALAADPGHLLATLLQQVLNRGTPPEVLRGLAETAAADIAAFGLEPADFETGQAA</sequence>
<keyword evidence="2" id="KW-1185">Reference proteome</keyword>
<reference evidence="1 2" key="1">
    <citation type="submission" date="2024-05" db="EMBL/GenBank/DDBJ databases">
        <authorList>
            <person name="Zhao H."/>
            <person name="Xu Y."/>
            <person name="Lin S."/>
            <person name="Spain J.C."/>
            <person name="Zhou N.-Y."/>
        </authorList>
    </citation>
    <scope>NUCLEOTIDE SEQUENCE [LARGE SCALE GENOMIC DNA]</scope>
    <source>
        <strain evidence="1 2">NEAU-NG30</strain>
    </source>
</reference>
<dbReference type="Pfam" id="PF13830">
    <property type="entry name" value="DUF4192"/>
    <property type="match status" value="1"/>
</dbReference>
<dbReference type="Proteomes" id="UP001440984">
    <property type="component" value="Unassembled WGS sequence"/>
</dbReference>
<comment type="caution">
    <text evidence="1">The sequence shown here is derived from an EMBL/GenBank/DDBJ whole genome shotgun (WGS) entry which is preliminary data.</text>
</comment>
<proteinExistence type="predicted"/>
<accession>A0ABV0LQL0</accession>
<evidence type="ECO:0000313" key="2">
    <source>
        <dbReference type="Proteomes" id="UP001440984"/>
    </source>
</evidence>
<dbReference type="EMBL" id="JBDZYD010000016">
    <property type="protein sequence ID" value="MEQ0564587.1"/>
    <property type="molecule type" value="Genomic_DNA"/>
</dbReference>
<protein>
    <submittedName>
        <fullName evidence="1">DUF4192 domain-containing protein</fullName>
    </submittedName>
</protein>
<organism evidence="1 2">
    <name type="scientific">Amycolatopsis melonis</name>
    <dbReference type="NCBI Taxonomy" id="3156488"/>
    <lineage>
        <taxon>Bacteria</taxon>
        <taxon>Bacillati</taxon>
        <taxon>Actinomycetota</taxon>
        <taxon>Actinomycetes</taxon>
        <taxon>Pseudonocardiales</taxon>
        <taxon>Pseudonocardiaceae</taxon>
        <taxon>Amycolatopsis</taxon>
    </lineage>
</organism>
<evidence type="ECO:0000313" key="1">
    <source>
        <dbReference type="EMBL" id="MEQ0564587.1"/>
    </source>
</evidence>
<dbReference type="RefSeq" id="WP_348955654.1">
    <property type="nucleotide sequence ID" value="NZ_JBDZYD010000016.1"/>
</dbReference>